<keyword evidence="7" id="KW-0812">Transmembrane</keyword>
<dbReference type="InterPro" id="IPR000700">
    <property type="entry name" value="PAS-assoc_C"/>
</dbReference>
<dbReference type="SMART" id="SM00091">
    <property type="entry name" value="PAS"/>
    <property type="match status" value="2"/>
</dbReference>
<evidence type="ECO:0000256" key="5">
    <source>
        <dbReference type="ARBA" id="ARBA00022777"/>
    </source>
</evidence>
<dbReference type="RefSeq" id="WP_168608908.1">
    <property type="nucleotide sequence ID" value="NZ_JAAZQD010000002.1"/>
</dbReference>
<dbReference type="NCBIfam" id="TIGR00229">
    <property type="entry name" value="sensory_box"/>
    <property type="match status" value="2"/>
</dbReference>
<feature type="domain" description="PAS" evidence="8">
    <location>
        <begin position="83"/>
        <end position="139"/>
    </location>
</feature>
<dbReference type="Pfam" id="PF08447">
    <property type="entry name" value="PAS_3"/>
    <property type="match status" value="1"/>
</dbReference>
<evidence type="ECO:0000256" key="6">
    <source>
        <dbReference type="SAM" id="MobiDB-lite"/>
    </source>
</evidence>
<feature type="domain" description="PAC" evidence="9">
    <location>
        <begin position="290"/>
        <end position="340"/>
    </location>
</feature>
<dbReference type="PROSITE" id="PS50112">
    <property type="entry name" value="PAS"/>
    <property type="match status" value="2"/>
</dbReference>
<keyword evidence="5" id="KW-0418">Kinase</keyword>
<evidence type="ECO:0000256" key="4">
    <source>
        <dbReference type="ARBA" id="ARBA00022679"/>
    </source>
</evidence>
<accession>A0A846ZKF6</accession>
<dbReference type="Pfam" id="PF08448">
    <property type="entry name" value="PAS_4"/>
    <property type="match status" value="1"/>
</dbReference>
<name>A0A846ZKF6_9GAMM</name>
<comment type="caution">
    <text evidence="10">The sequence shown here is derived from an EMBL/GenBank/DDBJ whole genome shotgun (WGS) entry which is preliminary data.</text>
</comment>
<dbReference type="PANTHER" id="PTHR43304">
    <property type="entry name" value="PHYTOCHROME-LIKE PROTEIN CPH1"/>
    <property type="match status" value="1"/>
</dbReference>
<dbReference type="EMBL" id="JAAZQD010000002">
    <property type="protein sequence ID" value="NKZ38664.1"/>
    <property type="molecule type" value="Genomic_DNA"/>
</dbReference>
<dbReference type="PROSITE" id="PS50113">
    <property type="entry name" value="PAC"/>
    <property type="match status" value="2"/>
</dbReference>
<evidence type="ECO:0000256" key="3">
    <source>
        <dbReference type="ARBA" id="ARBA00022553"/>
    </source>
</evidence>
<keyword evidence="3" id="KW-0597">Phosphoprotein</keyword>
<dbReference type="SMART" id="SM00086">
    <property type="entry name" value="PAC"/>
    <property type="match status" value="2"/>
</dbReference>
<dbReference type="SUPFAM" id="SSF55785">
    <property type="entry name" value="PYP-like sensor domain (PAS domain)"/>
    <property type="match status" value="2"/>
</dbReference>
<dbReference type="CDD" id="cd00130">
    <property type="entry name" value="PAS"/>
    <property type="match status" value="2"/>
</dbReference>
<feature type="transmembrane region" description="Helical" evidence="7">
    <location>
        <begin position="42"/>
        <end position="63"/>
    </location>
</feature>
<keyword evidence="7" id="KW-0472">Membrane</keyword>
<dbReference type="InterPro" id="IPR035965">
    <property type="entry name" value="PAS-like_dom_sf"/>
</dbReference>
<feature type="region of interest" description="Disordered" evidence="6">
    <location>
        <begin position="341"/>
        <end position="396"/>
    </location>
</feature>
<evidence type="ECO:0000313" key="10">
    <source>
        <dbReference type="EMBL" id="NKZ38664.1"/>
    </source>
</evidence>
<keyword evidence="7" id="KW-1133">Transmembrane helix</keyword>
<gene>
    <name evidence="10" type="ORF">HF690_06795</name>
</gene>
<dbReference type="Proteomes" id="UP000541636">
    <property type="component" value="Unassembled WGS sequence"/>
</dbReference>
<dbReference type="InterPro" id="IPR013656">
    <property type="entry name" value="PAS_4"/>
</dbReference>
<reference evidence="10 11" key="1">
    <citation type="journal article" date="2017" name="Int. J. Syst. Evol. Microbiol.">
        <title>Oleiagrimonas citrea sp. nov., a marine bacterium isolated from tidal flat sediment and emended description of the genus Oleiagrimonas Fang et al. 2015 and Oleiagrimonas soli.</title>
        <authorList>
            <person name="Yang S.H."/>
            <person name="Seo H.S."/>
            <person name="Seong C.N."/>
            <person name="Kwon K.K."/>
        </authorList>
    </citation>
    <scope>NUCLEOTIDE SEQUENCE [LARGE SCALE GENOMIC DNA]</scope>
    <source>
        <strain evidence="10 11">MEBiC09124</strain>
    </source>
</reference>
<protein>
    <recommendedName>
        <fullName evidence="2">histidine kinase</fullName>
        <ecNumber evidence="2">2.7.13.3</ecNumber>
    </recommendedName>
</protein>
<dbReference type="InterPro" id="IPR000014">
    <property type="entry name" value="PAS"/>
</dbReference>
<evidence type="ECO:0000259" key="8">
    <source>
        <dbReference type="PROSITE" id="PS50112"/>
    </source>
</evidence>
<evidence type="ECO:0000256" key="7">
    <source>
        <dbReference type="SAM" id="Phobius"/>
    </source>
</evidence>
<feature type="transmembrane region" description="Helical" evidence="7">
    <location>
        <begin position="7"/>
        <end position="30"/>
    </location>
</feature>
<dbReference type="PANTHER" id="PTHR43304:SF1">
    <property type="entry name" value="PAC DOMAIN-CONTAINING PROTEIN"/>
    <property type="match status" value="1"/>
</dbReference>
<dbReference type="InterPro" id="IPR001610">
    <property type="entry name" value="PAC"/>
</dbReference>
<sequence>MQRAAWFAITYVLLAAIWIAGSDALLHGWITDHALLVQAQTWNGWIFALATGALLFGLLYRLFRQDAGLLQRYAEQRSDVHMLNQFRESVIDNASIWINVLDSSAKVVLWNKAAEQISGYSRDEVVGRSDIWEHLYPDSDYRQSVVAKVNEILAKGVEVENLETRIRCRDGQQKIIDWSSRRFFDQKKELGSIAIGRDVTEHKQMQQMLRARDRQLAILMANVPGMVYRRRCNTEWTLRFVSSGCLGLTGYAADDLVENRSMSYASLVHPEDRERVQHETHHALRENQAFALEYRIRHRNGQHRWVWEQGRAVQAEDGPHLEGIIVNITDRKRMERQLEQLAVQDPYRPAQSPRAGNGPAGSRRTCRARTQAAFPAVDRHRRLQADQRRAWPSRRR</sequence>
<organism evidence="10 11">
    <name type="scientific">Oleiagrimonas citrea</name>
    <dbReference type="NCBI Taxonomy" id="1665687"/>
    <lineage>
        <taxon>Bacteria</taxon>
        <taxon>Pseudomonadati</taxon>
        <taxon>Pseudomonadota</taxon>
        <taxon>Gammaproteobacteria</taxon>
        <taxon>Lysobacterales</taxon>
        <taxon>Rhodanobacteraceae</taxon>
        <taxon>Oleiagrimonas</taxon>
    </lineage>
</organism>
<evidence type="ECO:0000259" key="9">
    <source>
        <dbReference type="PROSITE" id="PS50113"/>
    </source>
</evidence>
<evidence type="ECO:0000256" key="2">
    <source>
        <dbReference type="ARBA" id="ARBA00012438"/>
    </source>
</evidence>
<keyword evidence="4" id="KW-0808">Transferase</keyword>
<keyword evidence="11" id="KW-1185">Reference proteome</keyword>
<dbReference type="InterPro" id="IPR013655">
    <property type="entry name" value="PAS_fold_3"/>
</dbReference>
<dbReference type="EC" id="2.7.13.3" evidence="2"/>
<evidence type="ECO:0000256" key="1">
    <source>
        <dbReference type="ARBA" id="ARBA00000085"/>
    </source>
</evidence>
<dbReference type="Gene3D" id="3.30.450.20">
    <property type="entry name" value="PAS domain"/>
    <property type="match status" value="2"/>
</dbReference>
<comment type="catalytic activity">
    <reaction evidence="1">
        <text>ATP + protein L-histidine = ADP + protein N-phospho-L-histidine.</text>
        <dbReference type="EC" id="2.7.13.3"/>
    </reaction>
</comment>
<dbReference type="AlphaFoldDB" id="A0A846ZKF6"/>
<feature type="domain" description="PAS" evidence="8">
    <location>
        <begin position="212"/>
        <end position="287"/>
    </location>
</feature>
<dbReference type="GO" id="GO:0004673">
    <property type="term" value="F:protein histidine kinase activity"/>
    <property type="evidence" value="ECO:0007669"/>
    <property type="project" value="UniProtKB-EC"/>
</dbReference>
<dbReference type="InterPro" id="IPR052162">
    <property type="entry name" value="Sensor_kinase/Photoreceptor"/>
</dbReference>
<proteinExistence type="predicted"/>
<evidence type="ECO:0000313" key="11">
    <source>
        <dbReference type="Proteomes" id="UP000541636"/>
    </source>
</evidence>
<feature type="domain" description="PAC" evidence="9">
    <location>
        <begin position="160"/>
        <end position="211"/>
    </location>
</feature>